<organism evidence="3 4">
    <name type="scientific">Glossina austeni</name>
    <name type="common">Savannah tsetse fly</name>
    <dbReference type="NCBI Taxonomy" id="7395"/>
    <lineage>
        <taxon>Eukaryota</taxon>
        <taxon>Metazoa</taxon>
        <taxon>Ecdysozoa</taxon>
        <taxon>Arthropoda</taxon>
        <taxon>Hexapoda</taxon>
        <taxon>Insecta</taxon>
        <taxon>Pterygota</taxon>
        <taxon>Neoptera</taxon>
        <taxon>Endopterygota</taxon>
        <taxon>Diptera</taxon>
        <taxon>Brachycera</taxon>
        <taxon>Muscomorpha</taxon>
        <taxon>Hippoboscoidea</taxon>
        <taxon>Glossinidae</taxon>
        <taxon>Glossina</taxon>
    </lineage>
</organism>
<dbReference type="PANTHER" id="PTHR47679">
    <property type="entry name" value="PROTEIN TORNADO 1"/>
    <property type="match status" value="1"/>
</dbReference>
<proteinExistence type="predicted"/>
<evidence type="ECO:0000313" key="3">
    <source>
        <dbReference type="EnsemblMetazoa" id="GAUT039874-PA"/>
    </source>
</evidence>
<dbReference type="SUPFAM" id="SSF52047">
    <property type="entry name" value="RNI-like"/>
    <property type="match status" value="1"/>
</dbReference>
<dbReference type="VEuPathDB" id="VectorBase:GAUT039874"/>
<feature type="region of interest" description="Disordered" evidence="2">
    <location>
        <begin position="196"/>
        <end position="242"/>
    </location>
</feature>
<dbReference type="Gene3D" id="3.80.10.10">
    <property type="entry name" value="Ribonuclease Inhibitor"/>
    <property type="match status" value="1"/>
</dbReference>
<protein>
    <submittedName>
        <fullName evidence="3">Uncharacterized protein</fullName>
    </submittedName>
</protein>
<sequence length="725" mass="83991">MEEQPSVETMQYPAHTNTFAVPKDSLLKQVYDVYKPSPQIFKLKSESGRTIYAEAFIEDSNLGTLVDLSVRALARAFGPDPLPMIASDPSHVKTHYDSLDVEMPLKDCYHINNDRFWKRVVLAKSPDQTLALKPDYNWKSDGISMKFVEMVEACAAEFWPEEEMTTLALNIREWVRDMHIRRLKSLQDYSFEKHFRMESSSSSEEDEEEMSEITETTTTTTTTTPDESEPTEMGEEEKTESQFELERLMVEEKAERKRLREELREVRRKAREEREARRKRHAAKREKKLELELTKAKKKNKKQPKDFHGIELTSSEEDVEAKICDKRNKELFLAYKKMYDYPPDHCHHIDLRFVQWFTSLDTFIIEFLGPELHRNYHYRHLNFSYDDIKRLAFGVSRLPVLRVFRLRNSRMDSKKLGILVDGLKDVSTLEILDLGYDCLNDTCGQHFKKLFANSQALHSLELESNVLAAQAMKDLSAALLNYSQGKLKYLGLARNPLTDEALHSLTSAVYDSEHIESLNLKGVTQLTQVGIACCVADELLRKHPNLLALDISAVHVSAYAADEIMKALQANTKIRTLHCRGCDLDEETETDINVILKRNGYVAENPFVGNENVTNEEIDAWINRTKNPIMLGVLAEREKRDICLLQRPLEFTYKLDMATAEKDIGLSNDEKESIMSSSGSSESKQLQPFEYKSNEFDEKQFMEHVYLPGHSERYYFFKARRRRHV</sequence>
<feature type="region of interest" description="Disordered" evidence="2">
    <location>
        <begin position="668"/>
        <end position="687"/>
    </location>
</feature>
<accession>A0A1A9VKM7</accession>
<feature type="compositionally biased region" description="Acidic residues" evidence="2">
    <location>
        <begin position="203"/>
        <end position="212"/>
    </location>
</feature>
<dbReference type="Proteomes" id="UP000078200">
    <property type="component" value="Unassembled WGS sequence"/>
</dbReference>
<dbReference type="InterPro" id="IPR032675">
    <property type="entry name" value="LRR_dom_sf"/>
</dbReference>
<evidence type="ECO:0000256" key="2">
    <source>
        <dbReference type="SAM" id="MobiDB-lite"/>
    </source>
</evidence>
<reference evidence="3" key="1">
    <citation type="submission" date="2020-05" db="UniProtKB">
        <authorList>
            <consortium name="EnsemblMetazoa"/>
        </authorList>
    </citation>
    <scope>IDENTIFICATION</scope>
    <source>
        <strain evidence="3">TTRI</strain>
    </source>
</reference>
<name>A0A1A9VKM7_GLOAU</name>
<keyword evidence="4" id="KW-1185">Reference proteome</keyword>
<dbReference type="STRING" id="7395.A0A1A9VKM7"/>
<feature type="coiled-coil region" evidence="1">
    <location>
        <begin position="242"/>
        <end position="299"/>
    </location>
</feature>
<evidence type="ECO:0000256" key="1">
    <source>
        <dbReference type="SAM" id="Coils"/>
    </source>
</evidence>
<feature type="compositionally biased region" description="Low complexity" evidence="2">
    <location>
        <begin position="213"/>
        <end position="225"/>
    </location>
</feature>
<feature type="compositionally biased region" description="Acidic residues" evidence="2">
    <location>
        <begin position="226"/>
        <end position="238"/>
    </location>
</feature>
<dbReference type="PANTHER" id="PTHR47679:SF2">
    <property type="entry name" value="C-TERMINAL OF ROC (COR) DOMAIN-CONTAINING PROTEIN"/>
    <property type="match status" value="1"/>
</dbReference>
<keyword evidence="1" id="KW-0175">Coiled coil</keyword>
<evidence type="ECO:0000313" key="4">
    <source>
        <dbReference type="Proteomes" id="UP000078200"/>
    </source>
</evidence>
<feature type="compositionally biased region" description="Low complexity" evidence="2">
    <location>
        <begin position="674"/>
        <end position="683"/>
    </location>
</feature>
<dbReference type="AlphaFoldDB" id="A0A1A9VKM7"/>
<dbReference type="EnsemblMetazoa" id="GAUT039874-RA">
    <property type="protein sequence ID" value="GAUT039874-PA"/>
    <property type="gene ID" value="GAUT039874"/>
</dbReference>